<organism evidence="1 2">
    <name type="scientific">Sclerotinia nivalis</name>
    <dbReference type="NCBI Taxonomy" id="352851"/>
    <lineage>
        <taxon>Eukaryota</taxon>
        <taxon>Fungi</taxon>
        <taxon>Dikarya</taxon>
        <taxon>Ascomycota</taxon>
        <taxon>Pezizomycotina</taxon>
        <taxon>Leotiomycetes</taxon>
        <taxon>Helotiales</taxon>
        <taxon>Sclerotiniaceae</taxon>
        <taxon>Sclerotinia</taxon>
    </lineage>
</organism>
<dbReference type="OrthoDB" id="10507473at2759"/>
<comment type="caution">
    <text evidence="1">The sequence shown here is derived from an EMBL/GenBank/DDBJ whole genome shotgun (WGS) entry which is preliminary data.</text>
</comment>
<keyword evidence="2" id="KW-1185">Reference proteome</keyword>
<sequence>MGFLSVWKKDKSNEINKSKQHVDKAEEGIKSATANVGGDEDVSYHVNYDSDDENEALCLKNTADNHSAAAEPPDEWWND</sequence>
<gene>
    <name evidence="1" type="ORF">OCU04_002946</name>
</gene>
<dbReference type="EMBL" id="JAPEIS010000002">
    <property type="protein sequence ID" value="KAJ8069285.1"/>
    <property type="molecule type" value="Genomic_DNA"/>
</dbReference>
<evidence type="ECO:0000313" key="2">
    <source>
        <dbReference type="Proteomes" id="UP001152300"/>
    </source>
</evidence>
<accession>A0A9X0DP34</accession>
<dbReference type="Proteomes" id="UP001152300">
    <property type="component" value="Unassembled WGS sequence"/>
</dbReference>
<name>A0A9X0DP34_9HELO</name>
<evidence type="ECO:0000313" key="1">
    <source>
        <dbReference type="EMBL" id="KAJ8069285.1"/>
    </source>
</evidence>
<reference evidence="1" key="1">
    <citation type="submission" date="2022-11" db="EMBL/GenBank/DDBJ databases">
        <title>Genome Resource of Sclerotinia nivalis Strain SnTB1, a Plant Pathogen Isolated from American Ginseng.</title>
        <authorList>
            <person name="Fan S."/>
        </authorList>
    </citation>
    <scope>NUCLEOTIDE SEQUENCE</scope>
    <source>
        <strain evidence="1">SnTB1</strain>
    </source>
</reference>
<protein>
    <submittedName>
        <fullName evidence="1">Uncharacterized protein</fullName>
    </submittedName>
</protein>
<proteinExistence type="predicted"/>
<dbReference type="AlphaFoldDB" id="A0A9X0DP34"/>